<feature type="domain" description="Thiamine pyrophosphate enzyme TPP-binding" evidence="5">
    <location>
        <begin position="472"/>
        <end position="625"/>
    </location>
</feature>
<dbReference type="Pfam" id="PF02775">
    <property type="entry name" value="TPP_enzyme_C"/>
    <property type="match status" value="1"/>
</dbReference>
<feature type="domain" description="Thiamine pyrophosphate enzyme N-terminal TPP-binding" evidence="6">
    <location>
        <begin position="74"/>
        <end position="187"/>
    </location>
</feature>
<dbReference type="Gene3D" id="3.40.50.1220">
    <property type="entry name" value="TPP-binding domain"/>
    <property type="match status" value="1"/>
</dbReference>
<evidence type="ECO:0000259" key="5">
    <source>
        <dbReference type="Pfam" id="PF02775"/>
    </source>
</evidence>
<evidence type="ECO:0000259" key="6">
    <source>
        <dbReference type="Pfam" id="PF02776"/>
    </source>
</evidence>
<keyword evidence="2 3" id="KW-0786">Thiamine pyrophosphate</keyword>
<dbReference type="InterPro" id="IPR012001">
    <property type="entry name" value="Thiamin_PyroP_enz_TPP-bd_dom"/>
</dbReference>
<name>A0ABT3ZXU7_9BACT</name>
<dbReference type="Gene3D" id="3.40.50.970">
    <property type="match status" value="2"/>
</dbReference>
<dbReference type="InterPro" id="IPR045229">
    <property type="entry name" value="TPP_enz"/>
</dbReference>
<comment type="similarity">
    <text evidence="1 3">Belongs to the TPP enzyme family.</text>
</comment>
<evidence type="ECO:0000259" key="4">
    <source>
        <dbReference type="Pfam" id="PF00205"/>
    </source>
</evidence>
<evidence type="ECO:0000256" key="2">
    <source>
        <dbReference type="ARBA" id="ARBA00023052"/>
    </source>
</evidence>
<dbReference type="PANTHER" id="PTHR18968">
    <property type="entry name" value="THIAMINE PYROPHOSPHATE ENZYMES"/>
    <property type="match status" value="1"/>
</dbReference>
<dbReference type="InterPro" id="IPR029035">
    <property type="entry name" value="DHS-like_NAD/FAD-binding_dom"/>
</dbReference>
<evidence type="ECO:0000313" key="7">
    <source>
        <dbReference type="EMBL" id="MCY1074223.1"/>
    </source>
</evidence>
<dbReference type="RefSeq" id="WP_267533200.1">
    <property type="nucleotide sequence ID" value="NZ_JAPNKA010000001.1"/>
</dbReference>
<keyword evidence="8" id="KW-1185">Reference proteome</keyword>
<evidence type="ECO:0000313" key="8">
    <source>
        <dbReference type="Proteomes" id="UP001207654"/>
    </source>
</evidence>
<dbReference type="SUPFAM" id="SSF52467">
    <property type="entry name" value="DHS-like NAD/FAD-binding domain"/>
    <property type="match status" value="1"/>
</dbReference>
<dbReference type="PROSITE" id="PS00187">
    <property type="entry name" value="TPP_ENZYMES"/>
    <property type="match status" value="1"/>
</dbReference>
<dbReference type="InterPro" id="IPR012000">
    <property type="entry name" value="Thiamin_PyroP_enz_cen_dom"/>
</dbReference>
<reference evidence="7 8" key="1">
    <citation type="submission" date="2022-11" db="EMBL/GenBank/DDBJ databases">
        <title>Minimal conservation of predation-associated metabolite biosynthetic gene clusters underscores biosynthetic potential of Myxococcota including descriptions for ten novel species: Archangium lansinium sp. nov., Myxococcus landrumus sp. nov., Nannocystis bai.</title>
        <authorList>
            <person name="Ahearne A."/>
            <person name="Stevens C."/>
            <person name="Phillips K."/>
        </authorList>
    </citation>
    <scope>NUCLEOTIDE SEQUENCE [LARGE SCALE GENOMIC DNA]</scope>
    <source>
        <strain evidence="7 8">MIWBW</strain>
    </source>
</reference>
<accession>A0ABT3ZXU7</accession>
<dbReference type="Pfam" id="PF00205">
    <property type="entry name" value="TPP_enzyme_M"/>
    <property type="match status" value="1"/>
</dbReference>
<dbReference type="Pfam" id="PF02776">
    <property type="entry name" value="TPP_enzyme_N"/>
    <property type="match status" value="1"/>
</dbReference>
<dbReference type="EMBL" id="JAPNKA010000001">
    <property type="protein sequence ID" value="MCY1074223.1"/>
    <property type="molecule type" value="Genomic_DNA"/>
</dbReference>
<dbReference type="SUPFAM" id="SSF52518">
    <property type="entry name" value="Thiamin diphosphate-binding fold (THDP-binding)"/>
    <property type="match status" value="2"/>
</dbReference>
<evidence type="ECO:0000256" key="3">
    <source>
        <dbReference type="RuleBase" id="RU362132"/>
    </source>
</evidence>
<sequence>MSQPALTKALPSPLLLGEPPVQFSQGTHLLRDGRVEAVAVSRDGGAIPEPLVRPEEPKAELKKLRSFGTFENITVAEALLAHLEAEQVDAVFGIPGGNIAPLVQALRRQQRIRFIIGSHEGGTAFMADGYARATGKLGVCAVTAGPGATNAMTGVASAHLDQVPVLTISGQVSTERFGLGAIQESTDEGGINTGEMFRHCTASSTTVVDAKSFPRLLERALKTAHAVPRGAVHVSIPTNIARQTLPKVSVPTAPGAWKGTLPAAPASEVYTAFELLRHAKRPLVYLGSGAREALESRGAEFAALVRRYCLPVATSLRGKGLFSEEDPLSLGVLGIAGSKRAEQYLSEGVDVLLVLGSRLGEWATKSFSSLFQAAHTVIQVDATPSVIGQFLQVNLPIVADVSSVVAGLVEFGHTASPGNEAQVRERRQHLNALNLAHRSAAPVLPEDGPLKPQHVMAELNPHLRAHTDLYVDMGNCTGWATHCLRITPPARVFYPCGLSSMGWSMGAVIGGKVGKPENTAIALTGDGSFLMNGTELVTAVRYGVGAVYIVLNDNYLGMVNHGEHAQSAGEYPLDDPYFSLGNPDLVKFSESLGARAYEVTRPGQLAELLPQVLKRADEERRPQVLVCRIDYREVPPYGDRFAAVASAPKEG</sequence>
<dbReference type="PANTHER" id="PTHR18968:SF167">
    <property type="entry name" value="ACETOLACTATE SYNTHASE LARGE SUBUNIT ILVB2-RELATED"/>
    <property type="match status" value="1"/>
</dbReference>
<dbReference type="InterPro" id="IPR029061">
    <property type="entry name" value="THDP-binding"/>
</dbReference>
<gene>
    <name evidence="7" type="ORF">OV287_06965</name>
</gene>
<proteinExistence type="inferred from homology"/>
<dbReference type="Proteomes" id="UP001207654">
    <property type="component" value="Unassembled WGS sequence"/>
</dbReference>
<dbReference type="CDD" id="cd00568">
    <property type="entry name" value="TPP_enzymes"/>
    <property type="match status" value="1"/>
</dbReference>
<dbReference type="InterPro" id="IPR000399">
    <property type="entry name" value="TPP-bd_CS"/>
</dbReference>
<feature type="domain" description="Thiamine pyrophosphate enzyme central" evidence="4">
    <location>
        <begin position="271"/>
        <end position="407"/>
    </location>
</feature>
<protein>
    <submittedName>
        <fullName evidence="7">Thiamine pyrophosphate-binding protein</fullName>
    </submittedName>
</protein>
<comment type="caution">
    <text evidence="7">The sequence shown here is derived from an EMBL/GenBank/DDBJ whole genome shotgun (WGS) entry which is preliminary data.</text>
</comment>
<dbReference type="CDD" id="cd07035">
    <property type="entry name" value="TPP_PYR_POX_like"/>
    <property type="match status" value="1"/>
</dbReference>
<dbReference type="InterPro" id="IPR011766">
    <property type="entry name" value="TPP_enzyme_TPP-bd"/>
</dbReference>
<evidence type="ECO:0000256" key="1">
    <source>
        <dbReference type="ARBA" id="ARBA00007812"/>
    </source>
</evidence>
<organism evidence="7 8">
    <name type="scientific">Archangium lansingense</name>
    <dbReference type="NCBI Taxonomy" id="2995310"/>
    <lineage>
        <taxon>Bacteria</taxon>
        <taxon>Pseudomonadati</taxon>
        <taxon>Myxococcota</taxon>
        <taxon>Myxococcia</taxon>
        <taxon>Myxococcales</taxon>
        <taxon>Cystobacterineae</taxon>
        <taxon>Archangiaceae</taxon>
        <taxon>Archangium</taxon>
    </lineage>
</organism>